<comment type="caution">
    <text evidence="7">The sequence shown here is derived from an EMBL/GenBank/DDBJ whole genome shotgun (WGS) entry which is preliminary data.</text>
</comment>
<dbReference type="PANTHER" id="PTHR37422">
    <property type="entry name" value="TEICHURONIC ACID BIOSYNTHESIS PROTEIN TUAE"/>
    <property type="match status" value="1"/>
</dbReference>
<evidence type="ECO:0000313" key="7">
    <source>
        <dbReference type="EMBL" id="GAF10763.1"/>
    </source>
</evidence>
<keyword evidence="8" id="KW-1185">Reference proteome</keyword>
<keyword evidence="4 5" id="KW-0472">Membrane</keyword>
<dbReference type="AlphaFoldDB" id="W7YU73"/>
<reference evidence="7 8" key="1">
    <citation type="journal article" date="2014" name="Genome Announc.">
        <title>Draft Genome Sequence of Paenibacillus pini JCM 16418T, Isolated from the Rhizosphere of Pine Tree.</title>
        <authorList>
            <person name="Yuki M."/>
            <person name="Oshima K."/>
            <person name="Suda W."/>
            <person name="Oshida Y."/>
            <person name="Kitamura K."/>
            <person name="Iida Y."/>
            <person name="Hattori M."/>
            <person name="Ohkuma M."/>
        </authorList>
    </citation>
    <scope>NUCLEOTIDE SEQUENCE [LARGE SCALE GENOMIC DNA]</scope>
    <source>
        <strain evidence="7 8">JCM 16418</strain>
    </source>
</reference>
<feature type="domain" description="O-antigen ligase-related" evidence="6">
    <location>
        <begin position="17"/>
        <end position="88"/>
    </location>
</feature>
<evidence type="ECO:0000313" key="8">
    <source>
        <dbReference type="Proteomes" id="UP000019364"/>
    </source>
</evidence>
<dbReference type="InterPro" id="IPR007016">
    <property type="entry name" value="O-antigen_ligase-rel_domated"/>
</dbReference>
<dbReference type="Pfam" id="PF04932">
    <property type="entry name" value="Wzy_C"/>
    <property type="match status" value="1"/>
</dbReference>
<dbReference type="PANTHER" id="PTHR37422:SF13">
    <property type="entry name" value="LIPOPOLYSACCHARIDE BIOSYNTHESIS PROTEIN PA4999-RELATED"/>
    <property type="match status" value="1"/>
</dbReference>
<keyword evidence="3 5" id="KW-1133">Transmembrane helix</keyword>
<feature type="transmembrane region" description="Helical" evidence="5">
    <location>
        <begin position="76"/>
        <end position="100"/>
    </location>
</feature>
<dbReference type="SUPFAM" id="SSF48452">
    <property type="entry name" value="TPR-like"/>
    <property type="match status" value="1"/>
</dbReference>
<dbReference type="InterPro" id="IPR051533">
    <property type="entry name" value="WaaL-like"/>
</dbReference>
<evidence type="ECO:0000259" key="6">
    <source>
        <dbReference type="Pfam" id="PF04932"/>
    </source>
</evidence>
<feature type="transmembrane region" description="Helical" evidence="5">
    <location>
        <begin position="121"/>
        <end position="140"/>
    </location>
</feature>
<dbReference type="STRING" id="1236976.JCM16418_4983"/>
<dbReference type="Gene3D" id="1.25.40.10">
    <property type="entry name" value="Tetratricopeptide repeat domain"/>
    <property type="match status" value="1"/>
</dbReference>
<evidence type="ECO:0000256" key="3">
    <source>
        <dbReference type="ARBA" id="ARBA00022989"/>
    </source>
</evidence>
<comment type="subcellular location">
    <subcellularLocation>
        <location evidence="1">Membrane</location>
        <topology evidence="1">Multi-pass membrane protein</topology>
    </subcellularLocation>
</comment>
<sequence>MLWTAGAAAVFWTVRERITANYSTVSARGAMYRDAWKLVEQAPWFGQGGDTWRMSYRAVQSQPYVGNQVHSGYMDILLNTGVVGLMMILMLIISAGWLLWRNNRLLLPAYGVIVLHSIADIDWSFGLIWLLMFVLIGQAASPQTAKSGLADFQLNGRSVVLRNAIISMVSMGLVITAALTVVAFRGQMANTQHDQALYERNNLRAIALLKSSLQWNPADYSTALDLASVLPAKEAKVVLTESLSYNPGHAALVWELANNASRLGDAEEAITWIRSGRHYDLFNAEQSTKSLGIIVRLAREELADGHRSEARRIIQIGAKLYLDYKEKAGHILRNPIRNDREFRLTSEAQMWATQLNKMGLALAASH</sequence>
<protein>
    <submittedName>
        <fullName evidence="7">O-antigen polymerase</fullName>
    </submittedName>
</protein>
<name>W7YU73_9BACL</name>
<organism evidence="7 8">
    <name type="scientific">Paenibacillus pini JCM 16418</name>
    <dbReference type="NCBI Taxonomy" id="1236976"/>
    <lineage>
        <taxon>Bacteria</taxon>
        <taxon>Bacillati</taxon>
        <taxon>Bacillota</taxon>
        <taxon>Bacilli</taxon>
        <taxon>Bacillales</taxon>
        <taxon>Paenibacillaceae</taxon>
        <taxon>Paenibacillus</taxon>
    </lineage>
</organism>
<dbReference type="Proteomes" id="UP000019364">
    <property type="component" value="Unassembled WGS sequence"/>
</dbReference>
<dbReference type="GO" id="GO:0016020">
    <property type="term" value="C:membrane"/>
    <property type="evidence" value="ECO:0007669"/>
    <property type="project" value="UniProtKB-SubCell"/>
</dbReference>
<dbReference type="eggNOG" id="COG3307">
    <property type="taxonomic scope" value="Bacteria"/>
</dbReference>
<evidence type="ECO:0000256" key="1">
    <source>
        <dbReference type="ARBA" id="ARBA00004141"/>
    </source>
</evidence>
<accession>W7YU73</accession>
<proteinExistence type="predicted"/>
<feature type="transmembrane region" description="Helical" evidence="5">
    <location>
        <begin position="160"/>
        <end position="184"/>
    </location>
</feature>
<keyword evidence="2 5" id="KW-0812">Transmembrane</keyword>
<evidence type="ECO:0000256" key="5">
    <source>
        <dbReference type="SAM" id="Phobius"/>
    </source>
</evidence>
<gene>
    <name evidence="7" type="ORF">JCM16418_4983</name>
</gene>
<evidence type="ECO:0000256" key="2">
    <source>
        <dbReference type="ARBA" id="ARBA00022692"/>
    </source>
</evidence>
<dbReference type="InterPro" id="IPR011990">
    <property type="entry name" value="TPR-like_helical_dom_sf"/>
</dbReference>
<evidence type="ECO:0000256" key="4">
    <source>
        <dbReference type="ARBA" id="ARBA00023136"/>
    </source>
</evidence>
<dbReference type="EMBL" id="BAVZ01000035">
    <property type="protein sequence ID" value="GAF10763.1"/>
    <property type="molecule type" value="Genomic_DNA"/>
</dbReference>